<dbReference type="Pfam" id="PF00313">
    <property type="entry name" value="CSD"/>
    <property type="match status" value="1"/>
</dbReference>
<dbReference type="SMART" id="SM00357">
    <property type="entry name" value="CSP"/>
    <property type="match status" value="1"/>
</dbReference>
<dbReference type="PROSITE" id="PS00352">
    <property type="entry name" value="CSD_1"/>
    <property type="match status" value="1"/>
</dbReference>
<evidence type="ECO:0000313" key="6">
    <source>
        <dbReference type="EMBL" id="SDU10530.1"/>
    </source>
</evidence>
<protein>
    <submittedName>
        <fullName evidence="6">Uncharacterized membrane protein YsdA, DUF1294 family</fullName>
    </submittedName>
</protein>
<feature type="region of interest" description="Disordered" evidence="3">
    <location>
        <begin position="72"/>
        <end position="94"/>
    </location>
</feature>
<evidence type="ECO:0000256" key="4">
    <source>
        <dbReference type="SAM" id="Phobius"/>
    </source>
</evidence>
<feature type="transmembrane region" description="Helical" evidence="4">
    <location>
        <begin position="196"/>
        <end position="215"/>
    </location>
</feature>
<name>A0A1H2FT77_9PSED</name>
<proteinExistence type="predicted"/>
<dbReference type="PROSITE" id="PS51857">
    <property type="entry name" value="CSD_2"/>
    <property type="match status" value="1"/>
</dbReference>
<dbReference type="STRING" id="364197.SAMN05216296_1795"/>
<evidence type="ECO:0000313" key="7">
    <source>
        <dbReference type="Proteomes" id="UP000243232"/>
    </source>
</evidence>
<dbReference type="InterPro" id="IPR011129">
    <property type="entry name" value="CSD"/>
</dbReference>
<dbReference type="OrthoDB" id="72963at2"/>
<dbReference type="AlphaFoldDB" id="A0A1H2FT77"/>
<evidence type="ECO:0000259" key="5">
    <source>
        <dbReference type="PROSITE" id="PS51857"/>
    </source>
</evidence>
<keyword evidence="4" id="KW-0812">Transmembrane</keyword>
<dbReference type="InterPro" id="IPR010718">
    <property type="entry name" value="DUF1294"/>
</dbReference>
<evidence type="ECO:0000256" key="3">
    <source>
        <dbReference type="SAM" id="MobiDB-lite"/>
    </source>
</evidence>
<keyword evidence="4" id="KW-1133">Transmembrane helix</keyword>
<gene>
    <name evidence="6" type="ORF">SAMN05216296_1795</name>
</gene>
<dbReference type="Proteomes" id="UP000243232">
    <property type="component" value="Chromosome I"/>
</dbReference>
<feature type="transmembrane region" description="Helical" evidence="4">
    <location>
        <begin position="104"/>
        <end position="124"/>
    </location>
</feature>
<dbReference type="GO" id="GO:0005829">
    <property type="term" value="C:cytosol"/>
    <property type="evidence" value="ECO:0007669"/>
    <property type="project" value="UniProtKB-ARBA"/>
</dbReference>
<dbReference type="PANTHER" id="PTHR12962">
    <property type="entry name" value="CALCIUM-REGULATED HEAT STABLE PROTEIN CRHSP-24-RELATED"/>
    <property type="match status" value="1"/>
</dbReference>
<comment type="subcellular location">
    <subcellularLocation>
        <location evidence="2">Cytoplasm</location>
    </subcellularLocation>
</comment>
<dbReference type="InterPro" id="IPR002059">
    <property type="entry name" value="CSP_DNA-bd"/>
</dbReference>
<evidence type="ECO:0000256" key="2">
    <source>
        <dbReference type="RuleBase" id="RU000408"/>
    </source>
</evidence>
<dbReference type="CDD" id="cd04458">
    <property type="entry name" value="CSP_CDS"/>
    <property type="match status" value="1"/>
</dbReference>
<evidence type="ECO:0000256" key="1">
    <source>
        <dbReference type="ARBA" id="ARBA00022553"/>
    </source>
</evidence>
<dbReference type="SUPFAM" id="SSF50249">
    <property type="entry name" value="Nucleic acid-binding proteins"/>
    <property type="match status" value="1"/>
</dbReference>
<dbReference type="GO" id="GO:0003730">
    <property type="term" value="F:mRNA 3'-UTR binding"/>
    <property type="evidence" value="ECO:0007669"/>
    <property type="project" value="TreeGrafter"/>
</dbReference>
<keyword evidence="7" id="KW-1185">Reference proteome</keyword>
<dbReference type="EMBL" id="LT629785">
    <property type="protein sequence ID" value="SDU10530.1"/>
    <property type="molecule type" value="Genomic_DNA"/>
</dbReference>
<dbReference type="RefSeq" id="WP_090194307.1">
    <property type="nucleotide sequence ID" value="NZ_LT629785.1"/>
</dbReference>
<feature type="domain" description="CSD" evidence="5">
    <location>
        <begin position="2"/>
        <end position="66"/>
    </location>
</feature>
<dbReference type="PANTHER" id="PTHR12962:SF1">
    <property type="entry name" value="COLD SHOCK DOMAIN-CONTAINING PROTEIN CG9705"/>
    <property type="match status" value="1"/>
</dbReference>
<accession>A0A1H2FT77</accession>
<dbReference type="Gene3D" id="2.40.50.140">
    <property type="entry name" value="Nucleic acid-binding proteins"/>
    <property type="match status" value="1"/>
</dbReference>
<dbReference type="InterPro" id="IPR052069">
    <property type="entry name" value="Ca-reg_mRNA-binding_domain"/>
</dbReference>
<dbReference type="InterPro" id="IPR012340">
    <property type="entry name" value="NA-bd_OB-fold"/>
</dbReference>
<keyword evidence="1" id="KW-0597">Phosphoprotein</keyword>
<keyword evidence="4" id="KW-0472">Membrane</keyword>
<dbReference type="InterPro" id="IPR019844">
    <property type="entry name" value="CSD_CS"/>
</dbReference>
<organism evidence="6 7">
    <name type="scientific">Pseudomonas pohangensis</name>
    <dbReference type="NCBI Taxonomy" id="364197"/>
    <lineage>
        <taxon>Bacteria</taxon>
        <taxon>Pseudomonadati</taxon>
        <taxon>Pseudomonadota</taxon>
        <taxon>Gammaproteobacteria</taxon>
        <taxon>Pseudomonadales</taxon>
        <taxon>Pseudomonadaceae</taxon>
        <taxon>Pseudomonas</taxon>
    </lineage>
</organism>
<dbReference type="GO" id="GO:0043488">
    <property type="term" value="P:regulation of mRNA stability"/>
    <property type="evidence" value="ECO:0007669"/>
    <property type="project" value="TreeGrafter"/>
</dbReference>
<feature type="transmembrane region" description="Helical" evidence="4">
    <location>
        <begin position="130"/>
        <end position="149"/>
    </location>
</feature>
<sequence>MEQRGRLKSWNEQKGFGFIAAEQGGPDVFAHISALRGEARPKAGDTVLFVAGRDAQGRLRAEHVRQDAPITLDRPEIRHRPGSVSRATARPEGSRQRRVRRVPLKWIILSGFCVLPLWGSLQFMQARHSLVPLIAYGLASVLAFGLYWYDKQSAQQGRWRTPEKTLHLCELVGGWPGALLAQQVFRHKTRKPGFQLLFWCIVLLHQVFWIDYLYLGRIFSSRFMQQLIG</sequence>
<dbReference type="Pfam" id="PF06961">
    <property type="entry name" value="DUF1294"/>
    <property type="match status" value="1"/>
</dbReference>
<reference evidence="7" key="1">
    <citation type="submission" date="2016-10" db="EMBL/GenBank/DDBJ databases">
        <authorList>
            <person name="Varghese N."/>
            <person name="Submissions S."/>
        </authorList>
    </citation>
    <scope>NUCLEOTIDE SEQUENCE [LARGE SCALE GENOMIC DNA]</scope>
    <source>
        <strain evidence="7">DSM 17875</strain>
    </source>
</reference>